<feature type="transmembrane region" description="Helical" evidence="1">
    <location>
        <begin position="197"/>
        <end position="224"/>
    </location>
</feature>
<feature type="transmembrane region" description="Helical" evidence="1">
    <location>
        <begin position="336"/>
        <end position="355"/>
    </location>
</feature>
<sequence length="405" mass="44938">MLRRPLPLAILIFVLAEALFLIRLSVPHQFVFDEVHYVPAARALIALSGPTNIEHPLLGKSLIALGMLIFGDTPLGWRFMSTLAGSVTLVSMFATTWLITGRLSPSLIAAALTLLSFTLYVQARIAMLDGFMLAFLASAIAMIAWTLRAGGWWRWSTAAVLLGLAVGCKWLAAPYVAFAGAAFVICKLGDQRRFPGLPIWPALLVLGSVSGFAYLLTFAPAFFYTAEPLTLARLIPFQLEMYQRQTQVLPAHAYQSDWWSWPLLIRPIWYLYEPVDGAQRGILLLGNPAIMWSGLVAVAACWGGWIRHGSPRLFAAAALWTGSLGIWAVIPKSLGFYYYYFPSSIFIVLPIVLVLDHWRTRLRGADLVLLGIALALAVYFFPLLSAQALPDATAFRRWMWFSSWV</sequence>
<dbReference type="UniPathway" id="UPA00378"/>
<dbReference type="RefSeq" id="WP_088333538.1">
    <property type="nucleotide sequence ID" value="NZ_NBBJ01000002.1"/>
</dbReference>
<reference evidence="4 5" key="1">
    <citation type="submission" date="2017-03" db="EMBL/GenBank/DDBJ databases">
        <title>Genome sequence of Sphingomonas mucosissima DSM 17494.</title>
        <authorList>
            <person name="Poehlein A."/>
            <person name="Wuebbeler J.H."/>
            <person name="Steinbuechel A."/>
            <person name="Daniel R."/>
        </authorList>
    </citation>
    <scope>NUCLEOTIDE SEQUENCE [LARGE SCALE GENOMIC DNA]</scope>
    <source>
        <strain evidence="4 5">DSM 17494</strain>
    </source>
</reference>
<dbReference type="InterPro" id="IPR027005">
    <property type="entry name" value="PMT-like"/>
</dbReference>
<proteinExistence type="inferred from homology"/>
<feature type="domain" description="Glycosyltransferase RgtA/B/C/D-like" evidence="2">
    <location>
        <begin position="55"/>
        <end position="192"/>
    </location>
</feature>
<feature type="transmembrane region" description="Helical" evidence="1">
    <location>
        <begin position="289"/>
        <end position="306"/>
    </location>
</feature>
<evidence type="ECO:0000259" key="3">
    <source>
        <dbReference type="Pfam" id="PF16192"/>
    </source>
</evidence>
<feature type="transmembrane region" description="Helical" evidence="1">
    <location>
        <begin position="106"/>
        <end position="123"/>
    </location>
</feature>
<evidence type="ECO:0000259" key="2">
    <source>
        <dbReference type="Pfam" id="PF13231"/>
    </source>
</evidence>
<feature type="transmembrane region" description="Helical" evidence="1">
    <location>
        <begin position="130"/>
        <end position="147"/>
    </location>
</feature>
<evidence type="ECO:0000256" key="1">
    <source>
        <dbReference type="RuleBase" id="RU367007"/>
    </source>
</evidence>
<keyword evidence="1" id="KW-0812">Transmembrane</keyword>
<gene>
    <name evidence="4" type="primary">pmt</name>
    <name evidence="4" type="ORF">SPMU_18450</name>
</gene>
<dbReference type="GO" id="GO:0004169">
    <property type="term" value="F:dolichyl-phosphate-mannose-protein mannosyltransferase activity"/>
    <property type="evidence" value="ECO:0007669"/>
    <property type="project" value="UniProtKB-UniRule"/>
</dbReference>
<protein>
    <recommendedName>
        <fullName evidence="1">Polyprenol-phosphate-mannose--protein mannosyltransferase</fullName>
        <ecNumber evidence="1">2.4.1.-</ecNumber>
    </recommendedName>
</protein>
<keyword evidence="1" id="KW-0472">Membrane</keyword>
<comment type="similarity">
    <text evidence="1">Belongs to the glycosyltransferase 39 family.</text>
</comment>
<accession>A0A245ZM95</accession>
<dbReference type="Proteomes" id="UP000197783">
    <property type="component" value="Unassembled WGS sequence"/>
</dbReference>
<feature type="transmembrane region" description="Helical" evidence="1">
    <location>
        <begin position="367"/>
        <end position="389"/>
    </location>
</feature>
<dbReference type="PANTHER" id="PTHR10050:SF46">
    <property type="entry name" value="PROTEIN O-MANNOSYL-TRANSFERASE 2"/>
    <property type="match status" value="1"/>
</dbReference>
<keyword evidence="1" id="KW-1133">Transmembrane helix</keyword>
<name>A0A245ZM95_9SPHN</name>
<dbReference type="OrthoDB" id="9776737at2"/>
<feature type="domain" description="Protein O-mannosyl-transferase C-terminal four TM" evidence="3">
    <location>
        <begin position="232"/>
        <end position="303"/>
    </location>
</feature>
<keyword evidence="1 4" id="KW-0328">Glycosyltransferase</keyword>
<feature type="transmembrane region" description="Helical" evidence="1">
    <location>
        <begin position="159"/>
        <end position="185"/>
    </location>
</feature>
<keyword evidence="1 4" id="KW-0808">Transferase</keyword>
<organism evidence="4 5">
    <name type="scientific">Sphingomonas mucosissima</name>
    <dbReference type="NCBI Taxonomy" id="370959"/>
    <lineage>
        <taxon>Bacteria</taxon>
        <taxon>Pseudomonadati</taxon>
        <taxon>Pseudomonadota</taxon>
        <taxon>Alphaproteobacteria</taxon>
        <taxon>Sphingomonadales</taxon>
        <taxon>Sphingomonadaceae</taxon>
        <taxon>Sphingomonas</taxon>
    </lineage>
</organism>
<keyword evidence="1" id="KW-1003">Cell membrane</keyword>
<comment type="pathway">
    <text evidence="1">Protein modification; protein glycosylation.</text>
</comment>
<dbReference type="InterPro" id="IPR038731">
    <property type="entry name" value="RgtA/B/C-like"/>
</dbReference>
<dbReference type="GO" id="GO:0005886">
    <property type="term" value="C:plasma membrane"/>
    <property type="evidence" value="ECO:0007669"/>
    <property type="project" value="UniProtKB-SubCell"/>
</dbReference>
<dbReference type="EMBL" id="NBBJ01000002">
    <property type="protein sequence ID" value="OWK30855.1"/>
    <property type="molecule type" value="Genomic_DNA"/>
</dbReference>
<keyword evidence="5" id="KW-1185">Reference proteome</keyword>
<dbReference type="Pfam" id="PF16192">
    <property type="entry name" value="PMT_4TMC"/>
    <property type="match status" value="1"/>
</dbReference>
<comment type="subcellular location">
    <subcellularLocation>
        <location evidence="1">Cell membrane</location>
    </subcellularLocation>
</comment>
<dbReference type="AlphaFoldDB" id="A0A245ZM95"/>
<comment type="function">
    <text evidence="1">Protein O-mannosyltransferase that catalyzes the transfer of a single mannose residue from a polyprenol phospho-mannosyl lipidic donor to the hydroxyl group of selected serine and threonine residues in acceptor proteins.</text>
</comment>
<dbReference type="PANTHER" id="PTHR10050">
    <property type="entry name" value="DOLICHYL-PHOSPHATE-MANNOSE--PROTEIN MANNOSYLTRANSFERASE"/>
    <property type="match status" value="1"/>
</dbReference>
<evidence type="ECO:0000313" key="4">
    <source>
        <dbReference type="EMBL" id="OWK30855.1"/>
    </source>
</evidence>
<comment type="caution">
    <text evidence="4">The sequence shown here is derived from an EMBL/GenBank/DDBJ whole genome shotgun (WGS) entry which is preliminary data.</text>
</comment>
<dbReference type="Pfam" id="PF13231">
    <property type="entry name" value="PMT_2"/>
    <property type="match status" value="1"/>
</dbReference>
<evidence type="ECO:0000313" key="5">
    <source>
        <dbReference type="Proteomes" id="UP000197783"/>
    </source>
</evidence>
<feature type="transmembrane region" description="Helical" evidence="1">
    <location>
        <begin position="313"/>
        <end position="330"/>
    </location>
</feature>
<dbReference type="InterPro" id="IPR032421">
    <property type="entry name" value="PMT_4TMC"/>
</dbReference>
<dbReference type="EC" id="2.4.1.-" evidence="1"/>